<proteinExistence type="predicted"/>
<reference evidence="1 2" key="1">
    <citation type="journal article" date="2017" name="Gigascience">
        <title>Genome sequence of the small brown planthopper, Laodelphax striatellus.</title>
        <authorList>
            <person name="Zhu J."/>
            <person name="Jiang F."/>
            <person name="Wang X."/>
            <person name="Yang P."/>
            <person name="Bao Y."/>
            <person name="Zhao W."/>
            <person name="Wang W."/>
            <person name="Lu H."/>
            <person name="Wang Q."/>
            <person name="Cui N."/>
            <person name="Li J."/>
            <person name="Chen X."/>
            <person name="Luo L."/>
            <person name="Yu J."/>
            <person name="Kang L."/>
            <person name="Cui F."/>
        </authorList>
    </citation>
    <scope>NUCLEOTIDE SEQUENCE [LARGE SCALE GENOMIC DNA]</scope>
    <source>
        <strain evidence="1">Lst14</strain>
    </source>
</reference>
<dbReference type="InParanoid" id="A0A482XEC3"/>
<comment type="caution">
    <text evidence="1">The sequence shown here is derived from an EMBL/GenBank/DDBJ whole genome shotgun (WGS) entry which is preliminary data.</text>
</comment>
<gene>
    <name evidence="1" type="ORF">LSTR_LSTR003796</name>
</gene>
<sequence>MISMELTPMHHHGHGTLAMGPHHIEQIQIPQHQQALMHHALLQDEPKKKHLSLPIRIVLNFVLPANRIGCLGEIIDFISDYNQNQGWIGKSL</sequence>
<accession>A0A482XEC3</accession>
<protein>
    <submittedName>
        <fullName evidence="1">Uncharacterized protein</fullName>
    </submittedName>
</protein>
<dbReference type="Proteomes" id="UP000291343">
    <property type="component" value="Unassembled WGS sequence"/>
</dbReference>
<keyword evidence="2" id="KW-1185">Reference proteome</keyword>
<evidence type="ECO:0000313" key="1">
    <source>
        <dbReference type="EMBL" id="RZF44156.1"/>
    </source>
</evidence>
<name>A0A482XEC3_LAOST</name>
<evidence type="ECO:0000313" key="2">
    <source>
        <dbReference type="Proteomes" id="UP000291343"/>
    </source>
</evidence>
<dbReference type="EMBL" id="QKKF02011224">
    <property type="protein sequence ID" value="RZF44156.1"/>
    <property type="molecule type" value="Genomic_DNA"/>
</dbReference>
<organism evidence="1 2">
    <name type="scientific">Laodelphax striatellus</name>
    <name type="common">Small brown planthopper</name>
    <name type="synonym">Delphax striatella</name>
    <dbReference type="NCBI Taxonomy" id="195883"/>
    <lineage>
        <taxon>Eukaryota</taxon>
        <taxon>Metazoa</taxon>
        <taxon>Ecdysozoa</taxon>
        <taxon>Arthropoda</taxon>
        <taxon>Hexapoda</taxon>
        <taxon>Insecta</taxon>
        <taxon>Pterygota</taxon>
        <taxon>Neoptera</taxon>
        <taxon>Paraneoptera</taxon>
        <taxon>Hemiptera</taxon>
        <taxon>Auchenorrhyncha</taxon>
        <taxon>Fulgoroidea</taxon>
        <taxon>Delphacidae</taxon>
        <taxon>Criomorphinae</taxon>
        <taxon>Laodelphax</taxon>
    </lineage>
</organism>
<dbReference type="AlphaFoldDB" id="A0A482XEC3"/>